<name>A0AAE6YJG3_9LACT</name>
<keyword evidence="4" id="KW-0694">RNA-binding</keyword>
<comment type="function">
    <text evidence="1">This subunit may be involved in monitoring complementarity of crRNA and target RNA.</text>
</comment>
<keyword evidence="5" id="KW-0051">Antiviral defense</keyword>
<dbReference type="RefSeq" id="WP_167840917.1">
    <property type="nucleotide sequence ID" value="NZ_CP047628.1"/>
</dbReference>
<dbReference type="AlphaFoldDB" id="A0AAE6YJG3"/>
<evidence type="ECO:0000313" key="7">
    <source>
        <dbReference type="EMBL" id="QIW57482.1"/>
    </source>
</evidence>
<evidence type="ECO:0000256" key="4">
    <source>
        <dbReference type="ARBA" id="ARBA00022884"/>
    </source>
</evidence>
<organism evidence="7 8">
    <name type="scientific">Pseudolactococcus raffinolactis</name>
    <dbReference type="NCBI Taxonomy" id="1366"/>
    <lineage>
        <taxon>Bacteria</taxon>
        <taxon>Bacillati</taxon>
        <taxon>Bacillota</taxon>
        <taxon>Bacilli</taxon>
        <taxon>Lactobacillales</taxon>
        <taxon>Streptococcaceae</taxon>
        <taxon>Pseudolactococcus</taxon>
    </lineage>
</organism>
<protein>
    <recommendedName>
        <fullName evidence="3">CRISPR system Cms protein Csm2</fullName>
    </recommendedName>
    <alternativeName>
        <fullName evidence="6">CRISPR type III A-associated protein Csm2</fullName>
    </alternativeName>
</protein>
<dbReference type="Proteomes" id="UP000501558">
    <property type="component" value="Chromosome"/>
</dbReference>
<reference evidence="7 8" key="1">
    <citation type="submission" date="2019-12" db="EMBL/GenBank/DDBJ databases">
        <title>Whole genome sequences of Lactococcus raffinolactis strains isolated from sewage.</title>
        <authorList>
            <person name="Ybazeta G."/>
            <person name="Ross M."/>
            <person name="Brabant-Kirwan D."/>
            <person name="Saleh M."/>
            <person name="Dillon J.A."/>
            <person name="Splinter K."/>
            <person name="Nokhbeh R."/>
        </authorList>
    </citation>
    <scope>NUCLEOTIDE SEQUENCE [LARGE SCALE GENOMIC DNA]</scope>
    <source>
        <strain evidence="7 8">Lr_19_14</strain>
    </source>
</reference>
<sequence length="141" mass="16133">MTELKIGNEKVNSTNFGDFAEKAIRGINHKPFVNSKGREQKITTSKIRGILELVNKVYNRVINTNDVELSENILADIAYIKVKIAYESGREPVVKDFIQRTAFTAAITDVMNQRTRESFLLFARYVESLIAYFKFYGGKDE</sequence>
<dbReference type="EMBL" id="CP047628">
    <property type="protein sequence ID" value="QIW57482.1"/>
    <property type="molecule type" value="Genomic_DNA"/>
</dbReference>
<dbReference type="GO" id="GO:0003723">
    <property type="term" value="F:RNA binding"/>
    <property type="evidence" value="ECO:0007669"/>
    <property type="project" value="UniProtKB-KW"/>
</dbReference>
<evidence type="ECO:0000256" key="1">
    <source>
        <dbReference type="ARBA" id="ARBA00003640"/>
    </source>
</evidence>
<evidence type="ECO:0000256" key="6">
    <source>
        <dbReference type="ARBA" id="ARBA00031723"/>
    </source>
</evidence>
<dbReference type="InterPro" id="IPR010149">
    <property type="entry name" value="CRISPR-assoc_prot_Csm2_III-A"/>
</dbReference>
<gene>
    <name evidence="7" type="primary">csm2</name>
    <name evidence="7" type="ORF">GU334_00440</name>
</gene>
<evidence type="ECO:0000313" key="8">
    <source>
        <dbReference type="Proteomes" id="UP000501558"/>
    </source>
</evidence>
<comment type="similarity">
    <text evidence="2">Belongs to the CRISPR-associated Csm2 family.</text>
</comment>
<proteinExistence type="inferred from homology"/>
<accession>A0AAE6YJG3</accession>
<keyword evidence="8" id="KW-1185">Reference proteome</keyword>
<dbReference type="NCBIfam" id="TIGR01870">
    <property type="entry name" value="cas_TM1810_Csm2"/>
    <property type="match status" value="1"/>
</dbReference>
<evidence type="ECO:0000256" key="2">
    <source>
        <dbReference type="ARBA" id="ARBA00006896"/>
    </source>
</evidence>
<dbReference type="Pfam" id="PF03750">
    <property type="entry name" value="Csm2_III-A"/>
    <property type="match status" value="1"/>
</dbReference>
<evidence type="ECO:0000256" key="3">
    <source>
        <dbReference type="ARBA" id="ARBA00016118"/>
    </source>
</evidence>
<dbReference type="GO" id="GO:0051607">
    <property type="term" value="P:defense response to virus"/>
    <property type="evidence" value="ECO:0007669"/>
    <property type="project" value="UniProtKB-KW"/>
</dbReference>
<evidence type="ECO:0000256" key="5">
    <source>
        <dbReference type="ARBA" id="ARBA00023118"/>
    </source>
</evidence>